<organism evidence="1 2">
    <name type="scientific">Elizabethkingia miricola</name>
    <name type="common">Chryseobacterium miricola</name>
    <dbReference type="NCBI Taxonomy" id="172045"/>
    <lineage>
        <taxon>Bacteria</taxon>
        <taxon>Pseudomonadati</taxon>
        <taxon>Bacteroidota</taxon>
        <taxon>Flavobacteriia</taxon>
        <taxon>Flavobacteriales</taxon>
        <taxon>Weeksellaceae</taxon>
        <taxon>Elizabethkingia</taxon>
    </lineage>
</organism>
<proteinExistence type="predicted"/>
<accession>A0ABD4DQN0</accession>
<protein>
    <submittedName>
        <fullName evidence="1">Uncharacterized protein</fullName>
    </submittedName>
</protein>
<dbReference type="Proteomes" id="UP000064412">
    <property type="component" value="Unassembled WGS sequence"/>
</dbReference>
<reference evidence="1 2" key="1">
    <citation type="submission" date="2015-11" db="EMBL/GenBank/DDBJ databases">
        <authorList>
            <person name="Nicholson A.C."/>
            <person name="Humrighouse B.W."/>
            <person name="Graziano J."/>
            <person name="Lasker B."/>
            <person name="Whitney A.M."/>
            <person name="Mcquiston J.R."/>
        </authorList>
    </citation>
    <scope>NUCLEOTIDE SEQUENCE [LARGE SCALE GENOMIC DNA]</scope>
    <source>
        <strain evidence="1 2">G4071</strain>
    </source>
</reference>
<dbReference type="AlphaFoldDB" id="A0ABD4DQN0"/>
<comment type="caution">
    <text evidence="1">The sequence shown here is derived from an EMBL/GenBank/DDBJ whole genome shotgun (WGS) entry which is preliminary data.</text>
</comment>
<dbReference type="EMBL" id="LNOI01000001">
    <property type="protein sequence ID" value="KUY21057.1"/>
    <property type="molecule type" value="Genomic_DNA"/>
</dbReference>
<evidence type="ECO:0000313" key="1">
    <source>
        <dbReference type="EMBL" id="KUY21057.1"/>
    </source>
</evidence>
<gene>
    <name evidence="1" type="ORF">ATB95_09200</name>
</gene>
<name>A0ABD4DQN0_ELIMR</name>
<sequence length="470" mass="54939">MSLKNPYKMAEIDLTKIKYYPDRFYICLDGFDIDNLTTFITDLQIGQEQSIFIHEYYHYLTNIATFSGIRQFNLNFCDRFRASTILTSKEGLNAYPINSNTFESCKNMVDYWNEITAILNEDDIDYNVVEETDKTPSKKFGIASIERTEKPMEVVVNGVKYSGARILIKIYTTELININSFYLTFGAIDEFLSSTIDEYMYENNLSDINPSMLSRRPFYPYGFFDELLSFYGIKRAPAFEKILIAYFALNSSNPPVILIDILEKLKDGGYEQFQENPEIYLLTNFLEVPQYNDVLKNIKDFADLTYEQGRIHISQALKYYYDKFYMAQKLKENDFFYFVRPFFANGKDTISYKQKFLLELSRIINLFTPPVILKDKQFFYIDKLTTFGEATVLILATYEIFESIRTNRIASRPAHQKAKYSFPDGDPECDNLEKFTPPPINGIVFRLALNELNLYGPYLKELDDLKQKNS</sequence>
<evidence type="ECO:0000313" key="2">
    <source>
        <dbReference type="Proteomes" id="UP000064412"/>
    </source>
</evidence>